<dbReference type="SUPFAM" id="SSF52047">
    <property type="entry name" value="RNI-like"/>
    <property type="match status" value="1"/>
</dbReference>
<dbReference type="RefSeq" id="WP_145248283.1">
    <property type="nucleotide sequence ID" value="NZ_CP036278.1"/>
</dbReference>
<dbReference type="AlphaFoldDB" id="A0A518ARB4"/>
<reference evidence="2 3" key="1">
    <citation type="submission" date="2019-02" db="EMBL/GenBank/DDBJ databases">
        <title>Deep-cultivation of Planctomycetes and their phenomic and genomic characterization uncovers novel biology.</title>
        <authorList>
            <person name="Wiegand S."/>
            <person name="Jogler M."/>
            <person name="Boedeker C."/>
            <person name="Pinto D."/>
            <person name="Vollmers J."/>
            <person name="Rivas-Marin E."/>
            <person name="Kohn T."/>
            <person name="Peeters S.H."/>
            <person name="Heuer A."/>
            <person name="Rast P."/>
            <person name="Oberbeckmann S."/>
            <person name="Bunk B."/>
            <person name="Jeske O."/>
            <person name="Meyerdierks A."/>
            <person name="Storesund J.E."/>
            <person name="Kallscheuer N."/>
            <person name="Luecker S."/>
            <person name="Lage O.M."/>
            <person name="Pohl T."/>
            <person name="Merkel B.J."/>
            <person name="Hornburger P."/>
            <person name="Mueller R.-W."/>
            <person name="Bruemmer F."/>
            <person name="Labrenz M."/>
            <person name="Spormann A.M."/>
            <person name="Op den Camp H."/>
            <person name="Overmann J."/>
            <person name="Amann R."/>
            <person name="Jetten M.S.M."/>
            <person name="Mascher T."/>
            <person name="Medema M.H."/>
            <person name="Devos D.P."/>
            <person name="Kaster A.-K."/>
            <person name="Ovreas L."/>
            <person name="Rohde M."/>
            <person name="Galperin M.Y."/>
            <person name="Jogler C."/>
        </authorList>
    </citation>
    <scope>NUCLEOTIDE SEQUENCE [LARGE SCALE GENOMIC DNA]</scope>
    <source>
        <strain evidence="2 3">Pan181</strain>
    </source>
</reference>
<dbReference type="EMBL" id="CP036278">
    <property type="protein sequence ID" value="QDU57245.1"/>
    <property type="molecule type" value="Genomic_DNA"/>
</dbReference>
<evidence type="ECO:0008006" key="4">
    <source>
        <dbReference type="Google" id="ProtNLM"/>
    </source>
</evidence>
<evidence type="ECO:0000313" key="2">
    <source>
        <dbReference type="EMBL" id="QDU57245.1"/>
    </source>
</evidence>
<keyword evidence="3" id="KW-1185">Reference proteome</keyword>
<feature type="transmembrane region" description="Helical" evidence="1">
    <location>
        <begin position="21"/>
        <end position="42"/>
    </location>
</feature>
<dbReference type="Proteomes" id="UP000315750">
    <property type="component" value="Chromosome"/>
</dbReference>
<gene>
    <name evidence="2" type="ORF">Pan181_34590</name>
</gene>
<dbReference type="Gene3D" id="3.80.10.10">
    <property type="entry name" value="Ribonuclease Inhibitor"/>
    <property type="match status" value="1"/>
</dbReference>
<keyword evidence="1" id="KW-1133">Transmembrane helix</keyword>
<evidence type="ECO:0000313" key="3">
    <source>
        <dbReference type="Proteomes" id="UP000315750"/>
    </source>
</evidence>
<organism evidence="2 3">
    <name type="scientific">Aeoliella mucimassa</name>
    <dbReference type="NCBI Taxonomy" id="2527972"/>
    <lineage>
        <taxon>Bacteria</taxon>
        <taxon>Pseudomonadati</taxon>
        <taxon>Planctomycetota</taxon>
        <taxon>Planctomycetia</taxon>
        <taxon>Pirellulales</taxon>
        <taxon>Lacipirellulaceae</taxon>
        <taxon>Aeoliella</taxon>
    </lineage>
</organism>
<dbReference type="OrthoDB" id="274534at2"/>
<proteinExistence type="predicted"/>
<name>A0A518ARB4_9BACT</name>
<keyword evidence="1" id="KW-0472">Membrane</keyword>
<dbReference type="KEGG" id="amuc:Pan181_34590"/>
<sequence>MATKIEGQPETKRRRWPAISLRTAFLLLTILCIWLGVVVSAARRQERIVRRVEELGGRVEYDYEWDSDVRGQLDWQGTGGVGPAPEPAGPRWLRNLVGKHYFCNVVYVYLRDAPEVDDELVADIGHLSELHRLGLNNCPKVTDAGIEQLPVSLPLIALDVEGTAISDAGVAHASRFKKLEQLYIRRTNATAKCSRFIQDIEHLDRIGIEEDVMPDVEVEELRKSIPSLRVVR</sequence>
<dbReference type="InterPro" id="IPR032675">
    <property type="entry name" value="LRR_dom_sf"/>
</dbReference>
<keyword evidence="1" id="KW-0812">Transmembrane</keyword>
<accession>A0A518ARB4</accession>
<protein>
    <recommendedName>
        <fullName evidence="4">Leucine Rich repeats (2 copies)</fullName>
    </recommendedName>
</protein>
<evidence type="ECO:0000256" key="1">
    <source>
        <dbReference type="SAM" id="Phobius"/>
    </source>
</evidence>